<keyword evidence="1" id="KW-0812">Transmembrane</keyword>
<evidence type="ECO:0000313" key="3">
    <source>
        <dbReference type="Proteomes" id="UP000269126"/>
    </source>
</evidence>
<proteinExistence type="predicted"/>
<gene>
    <name evidence="2" type="ORF">STG2_124</name>
</gene>
<feature type="transmembrane region" description="Helical" evidence="1">
    <location>
        <begin position="9"/>
        <end position="31"/>
    </location>
</feature>
<evidence type="ECO:0000256" key="1">
    <source>
        <dbReference type="SAM" id="Phobius"/>
    </source>
</evidence>
<keyword evidence="3" id="KW-1185">Reference proteome</keyword>
<sequence length="32" mass="3547">MKVKFWSDTIFIAIGIVVLISFFTGLGLGLLF</sequence>
<dbReference type="Proteomes" id="UP000269126">
    <property type="component" value="Segment"/>
</dbReference>
<dbReference type="EMBL" id="MK005300">
    <property type="protein sequence ID" value="AYN56088.1"/>
    <property type="molecule type" value="Genomic_DNA"/>
</dbReference>
<name>A0A3G2KAS4_9CAUD</name>
<reference evidence="2 3" key="1">
    <citation type="submission" date="2018-10" db="EMBL/GenBank/DDBJ databases">
        <title>Bacteriophage control of Salmonella.</title>
        <authorList>
            <person name="Duc H.M."/>
        </authorList>
    </citation>
    <scope>NUCLEOTIDE SEQUENCE [LARGE SCALE GENOMIC DNA]</scope>
</reference>
<keyword evidence="1" id="KW-0472">Membrane</keyword>
<protein>
    <submittedName>
        <fullName evidence="2">Uncharacterized protein</fullName>
    </submittedName>
</protein>
<evidence type="ECO:0000313" key="2">
    <source>
        <dbReference type="EMBL" id="AYN56088.1"/>
    </source>
</evidence>
<keyword evidence="1" id="KW-1133">Transmembrane helix</keyword>
<organism evidence="2 3">
    <name type="scientific">Salmonella phage STG2</name>
    <dbReference type="NCBI Taxonomy" id="2480623"/>
    <lineage>
        <taxon>Viruses</taxon>
        <taxon>Duplodnaviria</taxon>
        <taxon>Heunggongvirae</taxon>
        <taxon>Uroviricota</taxon>
        <taxon>Caudoviricetes</taxon>
        <taxon>Demerecviridae</taxon>
        <taxon>Markadamsvirinae</taxon>
        <taxon>Epseptimavirus</taxon>
        <taxon>Epseptimavirus STG2</taxon>
    </lineage>
</organism>
<accession>A0A3G2KAS4</accession>